<dbReference type="GO" id="GO:0008812">
    <property type="term" value="F:choline dehydrogenase activity"/>
    <property type="evidence" value="ECO:0007669"/>
    <property type="project" value="UniProtKB-EC"/>
</dbReference>
<dbReference type="EC" id="1.1.99.1" evidence="6 8"/>
<feature type="domain" description="Glucose-methanol-choline oxidoreductase N-terminal" evidence="10">
    <location>
        <begin position="260"/>
        <end position="274"/>
    </location>
</feature>
<evidence type="ECO:0000259" key="10">
    <source>
        <dbReference type="PROSITE" id="PS00624"/>
    </source>
</evidence>
<dbReference type="Pfam" id="PF00732">
    <property type="entry name" value="GMC_oxred_N"/>
    <property type="match status" value="1"/>
</dbReference>
<dbReference type="InterPro" id="IPR000172">
    <property type="entry name" value="GMC_OxRdtase_N"/>
</dbReference>
<evidence type="ECO:0000259" key="9">
    <source>
        <dbReference type="PROSITE" id="PS00623"/>
    </source>
</evidence>
<dbReference type="PIRSF" id="PIRSF000137">
    <property type="entry name" value="Alcohol_oxidase"/>
    <property type="match status" value="1"/>
</dbReference>
<protein>
    <recommendedName>
        <fullName evidence="6 8">Choline dehydrogenase</fullName>
        <ecNumber evidence="6 8">1.1.99.1</ecNumber>
    </recommendedName>
</protein>
<evidence type="ECO:0000313" key="12">
    <source>
        <dbReference type="Proteomes" id="UP001265700"/>
    </source>
</evidence>
<dbReference type="Proteomes" id="UP001265700">
    <property type="component" value="Unassembled WGS sequence"/>
</dbReference>
<evidence type="ECO:0000256" key="4">
    <source>
        <dbReference type="ARBA" id="ARBA00022827"/>
    </source>
</evidence>
<dbReference type="PROSITE" id="PS00624">
    <property type="entry name" value="GMC_OXRED_2"/>
    <property type="match status" value="1"/>
</dbReference>
<dbReference type="Gene3D" id="3.50.50.60">
    <property type="entry name" value="FAD/NAD(P)-binding domain"/>
    <property type="match status" value="1"/>
</dbReference>
<dbReference type="NCBIfam" id="TIGR01810">
    <property type="entry name" value="betA"/>
    <property type="match status" value="1"/>
</dbReference>
<evidence type="ECO:0000256" key="1">
    <source>
        <dbReference type="ARBA" id="ARBA00001974"/>
    </source>
</evidence>
<dbReference type="EMBL" id="JAVDWU010000002">
    <property type="protein sequence ID" value="MDR7149391.1"/>
    <property type="molecule type" value="Genomic_DNA"/>
</dbReference>
<comment type="cofactor">
    <cofactor evidence="1">
        <name>FAD</name>
        <dbReference type="ChEBI" id="CHEBI:57692"/>
    </cofactor>
</comment>
<organism evidence="11 12">
    <name type="scientific">Hydrogenophaga palleronii</name>
    <dbReference type="NCBI Taxonomy" id="65655"/>
    <lineage>
        <taxon>Bacteria</taxon>
        <taxon>Pseudomonadati</taxon>
        <taxon>Pseudomonadota</taxon>
        <taxon>Betaproteobacteria</taxon>
        <taxon>Burkholderiales</taxon>
        <taxon>Comamonadaceae</taxon>
        <taxon>Hydrogenophaga</taxon>
    </lineage>
</organism>
<dbReference type="PANTHER" id="PTHR11552:SF147">
    <property type="entry name" value="CHOLINE DEHYDROGENASE, MITOCHONDRIAL"/>
    <property type="match status" value="1"/>
</dbReference>
<evidence type="ECO:0000256" key="6">
    <source>
        <dbReference type="NCBIfam" id="TIGR01810"/>
    </source>
</evidence>
<dbReference type="InterPro" id="IPR012132">
    <property type="entry name" value="GMC_OxRdtase"/>
</dbReference>
<evidence type="ECO:0000256" key="2">
    <source>
        <dbReference type="ARBA" id="ARBA00010790"/>
    </source>
</evidence>
<dbReference type="PROSITE" id="PS00623">
    <property type="entry name" value="GMC_OXRED_1"/>
    <property type="match status" value="1"/>
</dbReference>
<dbReference type="InterPro" id="IPR036188">
    <property type="entry name" value="FAD/NAD-bd_sf"/>
</dbReference>
<keyword evidence="5 11" id="KW-0560">Oxidoreductase</keyword>
<dbReference type="SUPFAM" id="SSF54373">
    <property type="entry name" value="FAD-linked reductases, C-terminal domain"/>
    <property type="match status" value="1"/>
</dbReference>
<evidence type="ECO:0000256" key="8">
    <source>
        <dbReference type="RuleBase" id="RU003969"/>
    </source>
</evidence>
<accession>A0ABU1WJF6</accession>
<dbReference type="Gene3D" id="3.30.560.10">
    <property type="entry name" value="Glucose Oxidase, domain 3"/>
    <property type="match status" value="1"/>
</dbReference>
<evidence type="ECO:0000256" key="5">
    <source>
        <dbReference type="ARBA" id="ARBA00023002"/>
    </source>
</evidence>
<evidence type="ECO:0000256" key="7">
    <source>
        <dbReference type="RuleBase" id="RU003968"/>
    </source>
</evidence>
<reference evidence="11 12" key="1">
    <citation type="submission" date="2023-07" db="EMBL/GenBank/DDBJ databases">
        <title>Sorghum-associated microbial communities from plants grown in Nebraska, USA.</title>
        <authorList>
            <person name="Schachtman D."/>
        </authorList>
    </citation>
    <scope>NUCLEOTIDE SEQUENCE [LARGE SCALE GENOMIC DNA]</scope>
    <source>
        <strain evidence="11 12">4249</strain>
    </source>
</reference>
<feature type="domain" description="Glucose-methanol-choline oxidoreductase N-terminal" evidence="9">
    <location>
        <begin position="83"/>
        <end position="106"/>
    </location>
</feature>
<keyword evidence="12" id="KW-1185">Reference proteome</keyword>
<dbReference type="InterPro" id="IPR007867">
    <property type="entry name" value="GMC_OxRtase_C"/>
</dbReference>
<dbReference type="InterPro" id="IPR011533">
    <property type="entry name" value="BetA"/>
</dbReference>
<comment type="pathway">
    <text evidence="8">Amine and polyamine biosynthesis; betaine biosynthesis via choline pathway; betaine aldehyde from choline (cytochrome c reductase route): step 1/1.</text>
</comment>
<evidence type="ECO:0000256" key="3">
    <source>
        <dbReference type="ARBA" id="ARBA00022630"/>
    </source>
</evidence>
<comment type="similarity">
    <text evidence="2 7">Belongs to the GMC oxidoreductase family.</text>
</comment>
<gene>
    <name evidence="11" type="ORF">J2W49_001340</name>
</gene>
<keyword evidence="4 7" id="KW-0274">FAD</keyword>
<evidence type="ECO:0000313" key="11">
    <source>
        <dbReference type="EMBL" id="MDR7149391.1"/>
    </source>
</evidence>
<comment type="caution">
    <text evidence="11">The sequence shown here is derived from an EMBL/GenBank/DDBJ whole genome shotgun (WGS) entry which is preliminary data.</text>
</comment>
<dbReference type="Pfam" id="PF05199">
    <property type="entry name" value="GMC_oxred_C"/>
    <property type="match status" value="1"/>
</dbReference>
<dbReference type="RefSeq" id="WP_310313263.1">
    <property type="nucleotide sequence ID" value="NZ_JAVDWU010000002.1"/>
</dbReference>
<dbReference type="NCBIfam" id="NF002550">
    <property type="entry name" value="PRK02106.1"/>
    <property type="match status" value="1"/>
</dbReference>
<dbReference type="PANTHER" id="PTHR11552">
    <property type="entry name" value="GLUCOSE-METHANOL-CHOLINE GMC OXIDOREDUCTASE"/>
    <property type="match status" value="1"/>
</dbReference>
<dbReference type="SUPFAM" id="SSF51905">
    <property type="entry name" value="FAD/NAD(P)-binding domain"/>
    <property type="match status" value="1"/>
</dbReference>
<name>A0ABU1WJF6_9BURK</name>
<proteinExistence type="inferred from homology"/>
<comment type="catalytic activity">
    <reaction evidence="8">
        <text>choline + A = betaine aldehyde + AH2</text>
        <dbReference type="Rhea" id="RHEA:17433"/>
        <dbReference type="ChEBI" id="CHEBI:13193"/>
        <dbReference type="ChEBI" id="CHEBI:15354"/>
        <dbReference type="ChEBI" id="CHEBI:15710"/>
        <dbReference type="ChEBI" id="CHEBI:17499"/>
        <dbReference type="EC" id="1.1.99.1"/>
    </reaction>
</comment>
<keyword evidence="3 7" id="KW-0285">Flavoprotein</keyword>
<sequence>MSAENFDYIIVGAGSAGCVLANRLTEDPAVRVLLLEAGPGDRSIFIHMPSAFAYPLANDKYNWYYHSEPEPFMNNRAMYCPRGRVLGGSSSINGMVYIRGHALDYESWASHEGLENWSYADCLPYFRKAETRAKGGDAYRGDSGPLNVSTGACINPLYNAFIEAGQQAGYAYTADMNGYRQEGFGPMDMTVHKGRRWSTAMAYLRPALKRSNLQVRTRALVARVAFQPGSSPARAVGVEVANGHRIDMIHASREVILCGGAINSPQLLMLSGVGNPDHLRALGIRVVAPLRGVGANLQDHLETYVQYACKEPITLYSAMNPLAKAQIGLEWLVKGTGLGATNHFESGGFIRSEAGVKHPDLQYHFLPMAIQYDGSAPASFHGFQAHVGPMRPTSRGAVTLKSANPKEAPRILFNYMATEQDRKEMRAGIRLTREIFAQKAFDRFRGEAVSPKDHLQTDAEIDAHIREHGESALHPSCTCRMGMDEMAVTDGSGRVHGVTGLRVIDASVMPDVISGNLNAPTIMLAEKMADAIRGKAPLPRSDAPFFVHPDYQTAQR</sequence>